<dbReference type="NCBIfam" id="NF033747">
    <property type="entry name" value="class_E_sortase"/>
    <property type="match status" value="1"/>
</dbReference>
<dbReference type="Proteomes" id="UP000451860">
    <property type="component" value="Unassembled WGS sequence"/>
</dbReference>
<organism evidence="5 6">
    <name type="scientific">Georgenia thermotolerans</name>
    <dbReference type="NCBI Taxonomy" id="527326"/>
    <lineage>
        <taxon>Bacteria</taxon>
        <taxon>Bacillati</taxon>
        <taxon>Actinomycetota</taxon>
        <taxon>Actinomycetes</taxon>
        <taxon>Micrococcales</taxon>
        <taxon>Bogoriellaceae</taxon>
        <taxon>Georgenia</taxon>
    </lineage>
</organism>
<dbReference type="AlphaFoldDB" id="A0A7J5UQ88"/>
<dbReference type="OrthoDB" id="5242879at2"/>
<dbReference type="CDD" id="cd05830">
    <property type="entry name" value="Sortase_E"/>
    <property type="match status" value="1"/>
</dbReference>
<dbReference type="NCBIfam" id="TIGR01076">
    <property type="entry name" value="sortase_fam"/>
    <property type="match status" value="1"/>
</dbReference>
<gene>
    <name evidence="5" type="ORF">GB883_09170</name>
</gene>
<feature type="compositionally biased region" description="Basic residues" evidence="3">
    <location>
        <begin position="11"/>
        <end position="22"/>
    </location>
</feature>
<dbReference type="GO" id="GO:0016787">
    <property type="term" value="F:hydrolase activity"/>
    <property type="evidence" value="ECO:0007669"/>
    <property type="project" value="UniProtKB-KW"/>
</dbReference>
<dbReference type="SUPFAM" id="SSF63817">
    <property type="entry name" value="Sortase"/>
    <property type="match status" value="1"/>
</dbReference>
<reference evidence="5 6" key="1">
    <citation type="submission" date="2019-10" db="EMBL/GenBank/DDBJ databases">
        <title>Georgenia wutianyii sp. nov. and Georgenia yuyongxinii sp. nov. isolated from plateau pika (Ochotona curzoniae) in the Qinghai-Tibet plateau of China.</title>
        <authorList>
            <person name="Tian Z."/>
        </authorList>
    </citation>
    <scope>NUCLEOTIDE SEQUENCE [LARGE SCALE GENOMIC DNA]</scope>
    <source>
        <strain evidence="5 6">DSM 21501</strain>
    </source>
</reference>
<dbReference type="InterPro" id="IPR042003">
    <property type="entry name" value="Sortase_E"/>
</dbReference>
<keyword evidence="4" id="KW-0812">Transmembrane</keyword>
<feature type="active site" description="Acyl-thioester intermediate" evidence="2">
    <location>
        <position position="224"/>
    </location>
</feature>
<evidence type="ECO:0000256" key="1">
    <source>
        <dbReference type="ARBA" id="ARBA00022801"/>
    </source>
</evidence>
<dbReference type="InterPro" id="IPR023365">
    <property type="entry name" value="Sortase_dom-sf"/>
</dbReference>
<feature type="compositionally biased region" description="Basic and acidic residues" evidence="3">
    <location>
        <begin position="1"/>
        <end position="10"/>
    </location>
</feature>
<feature type="active site" description="Proton donor/acceptor" evidence="2">
    <location>
        <position position="156"/>
    </location>
</feature>
<accession>A0A7J5UQ88</accession>
<dbReference type="EMBL" id="WHJE01000034">
    <property type="protein sequence ID" value="KAE8764380.1"/>
    <property type="molecule type" value="Genomic_DNA"/>
</dbReference>
<evidence type="ECO:0000313" key="5">
    <source>
        <dbReference type="EMBL" id="KAE8764380.1"/>
    </source>
</evidence>
<comment type="caution">
    <text evidence="5">The sequence shown here is derived from an EMBL/GenBank/DDBJ whole genome shotgun (WGS) entry which is preliminary data.</text>
</comment>
<protein>
    <submittedName>
        <fullName evidence="5">Class E sortase</fullName>
    </submittedName>
</protein>
<keyword evidence="6" id="KW-1185">Reference proteome</keyword>
<feature type="transmembrane region" description="Helical" evidence="4">
    <location>
        <begin position="35"/>
        <end position="57"/>
    </location>
</feature>
<evidence type="ECO:0000313" key="6">
    <source>
        <dbReference type="Proteomes" id="UP000451860"/>
    </source>
</evidence>
<keyword evidence="4" id="KW-1133">Transmembrane helix</keyword>
<dbReference type="Gene3D" id="2.40.260.10">
    <property type="entry name" value="Sortase"/>
    <property type="match status" value="1"/>
</dbReference>
<dbReference type="InterPro" id="IPR005754">
    <property type="entry name" value="Sortase"/>
</dbReference>
<dbReference type="Pfam" id="PF04203">
    <property type="entry name" value="Sortase"/>
    <property type="match status" value="1"/>
</dbReference>
<evidence type="ECO:0000256" key="3">
    <source>
        <dbReference type="SAM" id="MobiDB-lite"/>
    </source>
</evidence>
<feature type="region of interest" description="Disordered" evidence="3">
    <location>
        <begin position="1"/>
        <end position="28"/>
    </location>
</feature>
<dbReference type="RefSeq" id="WP_152202785.1">
    <property type="nucleotide sequence ID" value="NZ_VUKF01000018.1"/>
</dbReference>
<evidence type="ECO:0000256" key="4">
    <source>
        <dbReference type="SAM" id="Phobius"/>
    </source>
</evidence>
<dbReference type="InterPro" id="IPR053465">
    <property type="entry name" value="Sortase_Class_E"/>
</dbReference>
<proteinExistence type="predicted"/>
<keyword evidence="4" id="KW-0472">Membrane</keyword>
<sequence length="258" mass="27731">MTAEDVERARRSATRYRPRRPGTGRPGPATRVVGVLGELLLTAGMLLGLFVVWQVWWTDVVADREQDAVVAQIKEGYAAPAVEVTAQPRTDPPPTVAPAAEGQGFATLHVPRWGGDYEVAIAEGVGLRQVLNTGAAGHYPGTAMPGDVGNFALAAHRQTYGAAFHGVDKLQPGDPLIVETADAWLVYRVTESYVVTPDEVDVIAPVPGEPGAEPTARTITLTTCHPLWSVAQRWITHGELTEWYPRAEGMPAELLEGN</sequence>
<name>A0A7J5UQ88_9MICO</name>
<keyword evidence="1" id="KW-0378">Hydrolase</keyword>
<evidence type="ECO:0000256" key="2">
    <source>
        <dbReference type="PIRSR" id="PIRSR605754-1"/>
    </source>
</evidence>